<evidence type="ECO:0000256" key="1">
    <source>
        <dbReference type="ARBA" id="ARBA00004173"/>
    </source>
</evidence>
<dbReference type="EMBL" id="JAWDGP010001071">
    <property type="protein sequence ID" value="KAK3795316.1"/>
    <property type="molecule type" value="Genomic_DNA"/>
</dbReference>
<evidence type="ECO:0000256" key="6">
    <source>
        <dbReference type="ARBA" id="ARBA00022946"/>
    </source>
</evidence>
<dbReference type="Gene3D" id="3.40.1280.30">
    <property type="match status" value="1"/>
</dbReference>
<organism evidence="11 12">
    <name type="scientific">Elysia crispata</name>
    <name type="common">lettuce slug</name>
    <dbReference type="NCBI Taxonomy" id="231223"/>
    <lineage>
        <taxon>Eukaryota</taxon>
        <taxon>Metazoa</taxon>
        <taxon>Spiralia</taxon>
        <taxon>Lophotrochozoa</taxon>
        <taxon>Mollusca</taxon>
        <taxon>Gastropoda</taxon>
        <taxon>Heterobranchia</taxon>
        <taxon>Euthyneura</taxon>
        <taxon>Panpulmonata</taxon>
        <taxon>Sacoglossa</taxon>
        <taxon>Placobranchoidea</taxon>
        <taxon>Plakobranchidae</taxon>
        <taxon>Elysia</taxon>
    </lineage>
</organism>
<dbReference type="GO" id="GO:0005654">
    <property type="term" value="C:nucleoplasm"/>
    <property type="evidence" value="ECO:0007669"/>
    <property type="project" value="TreeGrafter"/>
</dbReference>
<evidence type="ECO:0000256" key="3">
    <source>
        <dbReference type="ARBA" id="ARBA00022679"/>
    </source>
</evidence>
<evidence type="ECO:0000256" key="7">
    <source>
        <dbReference type="ARBA" id="ARBA00023054"/>
    </source>
</evidence>
<evidence type="ECO:0000256" key="5">
    <source>
        <dbReference type="ARBA" id="ARBA00022694"/>
    </source>
</evidence>
<evidence type="ECO:0000256" key="8">
    <source>
        <dbReference type="ARBA" id="ARBA00023128"/>
    </source>
</evidence>
<keyword evidence="5" id="KW-0819">tRNA processing</keyword>
<proteinExistence type="predicted"/>
<evidence type="ECO:0000256" key="9">
    <source>
        <dbReference type="ARBA" id="ARBA00029803"/>
    </source>
</evidence>
<accession>A0AAE1E5S9</accession>
<dbReference type="GO" id="GO:0000049">
    <property type="term" value="F:tRNA binding"/>
    <property type="evidence" value="ECO:0007669"/>
    <property type="project" value="TreeGrafter"/>
</dbReference>
<dbReference type="Proteomes" id="UP001283361">
    <property type="component" value="Unassembled WGS sequence"/>
</dbReference>
<dbReference type="PROSITE" id="PS51675">
    <property type="entry name" value="SAM_MT_TRM10"/>
    <property type="match status" value="1"/>
</dbReference>
<dbReference type="InterPro" id="IPR007356">
    <property type="entry name" value="tRNA_m1G_MeTrfase_euk"/>
</dbReference>
<keyword evidence="2" id="KW-0489">Methyltransferase</keyword>
<evidence type="ECO:0000313" key="12">
    <source>
        <dbReference type="Proteomes" id="UP001283361"/>
    </source>
</evidence>
<sequence length="395" mass="45561">MFPTVSRLLSKRFKPSSKYLFLMNSHTLWINNVTSEGLTYCRNVQLYSTLKQSVVHDLCADINVSELKAKHKHEALSCSLADIVQSEVEQRLSNAIKQLNERELRFLKIVQLEHSFLFSEGYSIPPPEDLTDRNWLEAMTMSSMEERLMYYCNLERIVKKQKTEGEKRIEEMCPDSNTDGENSLSIFLRCLGPSQEERLVNYRLASAMLHGGFLVIDLGFDQHQLSTDIDPLVTQLWNLYLLNGANLEPFHLVFTNCNFSGSVYRHLLLTYLVKVDFVMATFTEKSHMDIFSSENLIYLSSQSKENLSVFNPNKIYILGAYHDPLVHKKLSYTKARQENLTCLRLPIDQHVKWSHQAHKDLDLDNMVGILLSARDDGQWKKAFVSVVPMLVNQNV</sequence>
<dbReference type="AlphaFoldDB" id="A0AAE1E5S9"/>
<dbReference type="GO" id="GO:0070131">
    <property type="term" value="P:positive regulation of mitochondrial translation"/>
    <property type="evidence" value="ECO:0007669"/>
    <property type="project" value="TreeGrafter"/>
</dbReference>
<evidence type="ECO:0000313" key="11">
    <source>
        <dbReference type="EMBL" id="KAK3795316.1"/>
    </source>
</evidence>
<dbReference type="GO" id="GO:0008168">
    <property type="term" value="F:methyltransferase activity"/>
    <property type="evidence" value="ECO:0007669"/>
    <property type="project" value="UniProtKB-KW"/>
</dbReference>
<keyword evidence="8" id="KW-0496">Mitochondrion</keyword>
<name>A0AAE1E5S9_9GAST</name>
<dbReference type="PANTHER" id="PTHR13563:SF5">
    <property type="entry name" value="TRNA METHYLTRANSFERASE 10 HOMOLOG C"/>
    <property type="match status" value="1"/>
</dbReference>
<dbReference type="InterPro" id="IPR025812">
    <property type="entry name" value="Trm10_C_MTase_dom"/>
</dbReference>
<keyword evidence="6" id="KW-0809">Transit peptide</keyword>
<feature type="domain" description="SAM-dependent MTase TRM10-type" evidence="10">
    <location>
        <begin position="200"/>
        <end position="394"/>
    </location>
</feature>
<reference evidence="11" key="1">
    <citation type="journal article" date="2023" name="G3 (Bethesda)">
        <title>A reference genome for the long-term kleptoplast-retaining sea slug Elysia crispata morphotype clarki.</title>
        <authorList>
            <person name="Eastman K.E."/>
            <person name="Pendleton A.L."/>
            <person name="Shaikh M.A."/>
            <person name="Suttiyut T."/>
            <person name="Ogas R."/>
            <person name="Tomko P."/>
            <person name="Gavelis G."/>
            <person name="Widhalm J.R."/>
            <person name="Wisecaver J.H."/>
        </authorList>
    </citation>
    <scope>NUCLEOTIDE SEQUENCE</scope>
    <source>
        <strain evidence="11">ECLA1</strain>
    </source>
</reference>
<comment type="subcellular location">
    <subcellularLocation>
        <location evidence="1">Mitochondrion</location>
    </subcellularLocation>
</comment>
<dbReference type="PANTHER" id="PTHR13563">
    <property type="entry name" value="TRNA (GUANINE-9-) METHYLTRANSFERASE"/>
    <property type="match status" value="1"/>
</dbReference>
<evidence type="ECO:0000259" key="10">
    <source>
        <dbReference type="PROSITE" id="PS51675"/>
    </source>
</evidence>
<evidence type="ECO:0000256" key="4">
    <source>
        <dbReference type="ARBA" id="ARBA00022691"/>
    </source>
</evidence>
<keyword evidence="3" id="KW-0808">Transferase</keyword>
<protein>
    <recommendedName>
        <fullName evidence="9">RNA (guanine-9-)-methyltransferase domain-containing protein 1</fullName>
    </recommendedName>
</protein>
<comment type="caution">
    <text evidence="11">The sequence shown here is derived from an EMBL/GenBank/DDBJ whole genome shotgun (WGS) entry which is preliminary data.</text>
</comment>
<keyword evidence="4" id="KW-0949">S-adenosyl-L-methionine</keyword>
<dbReference type="GO" id="GO:0032259">
    <property type="term" value="P:methylation"/>
    <property type="evidence" value="ECO:0007669"/>
    <property type="project" value="UniProtKB-KW"/>
</dbReference>
<gene>
    <name evidence="11" type="ORF">RRG08_019591</name>
</gene>
<dbReference type="CDD" id="cd18102">
    <property type="entry name" value="Trm10_MRRP1"/>
    <property type="match status" value="1"/>
</dbReference>
<keyword evidence="7" id="KW-0175">Coiled coil</keyword>
<dbReference type="GO" id="GO:0097745">
    <property type="term" value="P:mitochondrial tRNA 5'-end processing"/>
    <property type="evidence" value="ECO:0007669"/>
    <property type="project" value="TreeGrafter"/>
</dbReference>
<keyword evidence="12" id="KW-1185">Reference proteome</keyword>
<evidence type="ECO:0000256" key="2">
    <source>
        <dbReference type="ARBA" id="ARBA00022603"/>
    </source>
</evidence>
<dbReference type="InterPro" id="IPR028564">
    <property type="entry name" value="MT_TRM10-typ"/>
</dbReference>
<dbReference type="InterPro" id="IPR038459">
    <property type="entry name" value="MT_TRM10-typ_sf"/>
</dbReference>
<dbReference type="GO" id="GO:0005739">
    <property type="term" value="C:mitochondrion"/>
    <property type="evidence" value="ECO:0007669"/>
    <property type="project" value="UniProtKB-SubCell"/>
</dbReference>